<protein>
    <submittedName>
        <fullName evidence="2">Uncharacterized protein</fullName>
    </submittedName>
</protein>
<keyword evidence="1" id="KW-0472">Membrane</keyword>
<keyword evidence="1" id="KW-0812">Transmembrane</keyword>
<dbReference type="EMBL" id="JAAGRN010000001">
    <property type="protein sequence ID" value="NDY81842.1"/>
    <property type="molecule type" value="Genomic_DNA"/>
</dbReference>
<proteinExistence type="predicted"/>
<gene>
    <name evidence="2" type="ORF">G3I67_01225</name>
</gene>
<feature type="transmembrane region" description="Helical" evidence="1">
    <location>
        <begin position="6"/>
        <end position="24"/>
    </location>
</feature>
<dbReference type="AlphaFoldDB" id="A0A6B2QUR1"/>
<accession>A0A6B2QUR1</accession>
<reference evidence="2" key="1">
    <citation type="submission" date="2020-02" db="EMBL/GenBank/DDBJ databases">
        <authorList>
            <person name="Chen W.-M."/>
        </authorList>
    </citation>
    <scope>NUCLEOTIDE SEQUENCE</scope>
    <source>
        <strain evidence="2">NBD-18</strain>
    </source>
</reference>
<name>A0A6B2QUR1_9BURK</name>
<organism evidence="2">
    <name type="scientific">Sheuella amnicola</name>
    <dbReference type="NCBI Taxonomy" id="2707330"/>
    <lineage>
        <taxon>Bacteria</taxon>
        <taxon>Pseudomonadati</taxon>
        <taxon>Pseudomonadota</taxon>
        <taxon>Betaproteobacteria</taxon>
        <taxon>Burkholderiales</taxon>
        <taxon>Alcaligenaceae</taxon>
        <taxon>Sheuella</taxon>
    </lineage>
</organism>
<comment type="caution">
    <text evidence="2">The sequence shown here is derived from an EMBL/GenBank/DDBJ whole genome shotgun (WGS) entry which is preliminary data.</text>
</comment>
<evidence type="ECO:0000256" key="1">
    <source>
        <dbReference type="SAM" id="Phobius"/>
    </source>
</evidence>
<keyword evidence="1" id="KW-1133">Transmembrane helix</keyword>
<dbReference type="RefSeq" id="WP_163651140.1">
    <property type="nucleotide sequence ID" value="NZ_JAAGRN010000001.1"/>
</dbReference>
<sequence>MAEGLLTLTVMVLMIAVTLTTGIWQEKSIQMLANTTHKAFVFAKGDRQTQPRIQQLVELRGLSNLQTSTAEVSSPSIRLQVISKELGMNHDRVKVKQSGSFINIDQGQSIRFNRFTYIDSGAGHASSDRNVYQKISRSNLIWKQAYSVSRPITKSIGMTTAVVDKPWSRSSLDADWFSRWSGSVPESKLNRIRK</sequence>
<evidence type="ECO:0000313" key="2">
    <source>
        <dbReference type="EMBL" id="NDY81842.1"/>
    </source>
</evidence>